<feature type="region of interest" description="Disordered" evidence="1">
    <location>
        <begin position="37"/>
        <end position="71"/>
    </location>
</feature>
<dbReference type="Proteomes" id="UP001222325">
    <property type="component" value="Unassembled WGS sequence"/>
</dbReference>
<evidence type="ECO:0000313" key="3">
    <source>
        <dbReference type="Proteomes" id="UP001222325"/>
    </source>
</evidence>
<comment type="caution">
    <text evidence="2">The sequence shown here is derived from an EMBL/GenBank/DDBJ whole genome shotgun (WGS) entry which is preliminary data.</text>
</comment>
<protein>
    <submittedName>
        <fullName evidence="2">Uncharacterized protein</fullName>
    </submittedName>
</protein>
<evidence type="ECO:0000313" key="2">
    <source>
        <dbReference type="EMBL" id="KAJ7101315.1"/>
    </source>
</evidence>
<gene>
    <name evidence="2" type="ORF">B0H15DRAFT_991076</name>
</gene>
<organism evidence="2 3">
    <name type="scientific">Mycena belliarum</name>
    <dbReference type="NCBI Taxonomy" id="1033014"/>
    <lineage>
        <taxon>Eukaryota</taxon>
        <taxon>Fungi</taxon>
        <taxon>Dikarya</taxon>
        <taxon>Basidiomycota</taxon>
        <taxon>Agaricomycotina</taxon>
        <taxon>Agaricomycetes</taxon>
        <taxon>Agaricomycetidae</taxon>
        <taxon>Agaricales</taxon>
        <taxon>Marasmiineae</taxon>
        <taxon>Mycenaceae</taxon>
        <taxon>Mycena</taxon>
    </lineage>
</organism>
<keyword evidence="3" id="KW-1185">Reference proteome</keyword>
<feature type="compositionally biased region" description="Basic residues" evidence="1">
    <location>
        <begin position="60"/>
        <end position="71"/>
    </location>
</feature>
<name>A0AAD6UJM8_9AGAR</name>
<feature type="region of interest" description="Disordered" evidence="1">
    <location>
        <begin position="183"/>
        <end position="216"/>
    </location>
</feature>
<feature type="region of interest" description="Disordered" evidence="1">
    <location>
        <begin position="268"/>
        <end position="288"/>
    </location>
</feature>
<dbReference type="AlphaFoldDB" id="A0AAD6UJM8"/>
<reference evidence="2" key="1">
    <citation type="submission" date="2023-03" db="EMBL/GenBank/DDBJ databases">
        <title>Massive genome expansion in bonnet fungi (Mycena s.s.) driven by repeated elements and novel gene families across ecological guilds.</title>
        <authorList>
            <consortium name="Lawrence Berkeley National Laboratory"/>
            <person name="Harder C.B."/>
            <person name="Miyauchi S."/>
            <person name="Viragh M."/>
            <person name="Kuo A."/>
            <person name="Thoen E."/>
            <person name="Andreopoulos B."/>
            <person name="Lu D."/>
            <person name="Skrede I."/>
            <person name="Drula E."/>
            <person name="Henrissat B."/>
            <person name="Morin E."/>
            <person name="Kohler A."/>
            <person name="Barry K."/>
            <person name="LaButti K."/>
            <person name="Morin E."/>
            <person name="Salamov A."/>
            <person name="Lipzen A."/>
            <person name="Mereny Z."/>
            <person name="Hegedus B."/>
            <person name="Baldrian P."/>
            <person name="Stursova M."/>
            <person name="Weitz H."/>
            <person name="Taylor A."/>
            <person name="Grigoriev I.V."/>
            <person name="Nagy L.G."/>
            <person name="Martin F."/>
            <person name="Kauserud H."/>
        </authorList>
    </citation>
    <scope>NUCLEOTIDE SEQUENCE</scope>
    <source>
        <strain evidence="2">CBHHK173m</strain>
    </source>
</reference>
<dbReference type="EMBL" id="JARJCN010000004">
    <property type="protein sequence ID" value="KAJ7101315.1"/>
    <property type="molecule type" value="Genomic_DNA"/>
</dbReference>
<proteinExistence type="predicted"/>
<accession>A0AAD6UJM8</accession>
<evidence type="ECO:0000256" key="1">
    <source>
        <dbReference type="SAM" id="MobiDB-lite"/>
    </source>
</evidence>
<sequence>MRADGASHVHRRAARSVHRLVARGDGESHGHVLYPGGLLPPPDARVAHAAASARTPPSPHSRRRSRGMRHSFRRANRRVLEASEAGTAVCASQTRSLASAAVLESARAAASPTPPRSDAGSGAQLRADTTLAPLALPRSGHATQVPAQAHTACPTLKVTRRRYCGMRGMWRQRLLGHRSTLKSVRAASARTPPGPCSRSPDMPTLTAQTPAEPRDARGRARRWGSHSTLPGAAIPVSVCGVARTCASRPVASSETIAFFSVRTGKQAKVRLTGTRHSSGSPHRRPEPR</sequence>